<evidence type="ECO:0000313" key="2">
    <source>
        <dbReference type="Proteomes" id="UP000789901"/>
    </source>
</evidence>
<protein>
    <submittedName>
        <fullName evidence="1">46479_t:CDS:1</fullName>
    </submittedName>
</protein>
<reference evidence="1 2" key="1">
    <citation type="submission" date="2021-06" db="EMBL/GenBank/DDBJ databases">
        <authorList>
            <person name="Kallberg Y."/>
            <person name="Tangrot J."/>
            <person name="Rosling A."/>
        </authorList>
    </citation>
    <scope>NUCLEOTIDE SEQUENCE [LARGE SCALE GENOMIC DNA]</scope>
    <source>
        <strain evidence="1 2">120-4 pot B 10/14</strain>
    </source>
</reference>
<keyword evidence="2" id="KW-1185">Reference proteome</keyword>
<feature type="non-terminal residue" evidence="1">
    <location>
        <position position="1"/>
    </location>
</feature>
<dbReference type="EMBL" id="CAJVQB010098725">
    <property type="protein sequence ID" value="CAG8849938.1"/>
    <property type="molecule type" value="Genomic_DNA"/>
</dbReference>
<organism evidence="1 2">
    <name type="scientific">Gigaspora margarita</name>
    <dbReference type="NCBI Taxonomy" id="4874"/>
    <lineage>
        <taxon>Eukaryota</taxon>
        <taxon>Fungi</taxon>
        <taxon>Fungi incertae sedis</taxon>
        <taxon>Mucoromycota</taxon>
        <taxon>Glomeromycotina</taxon>
        <taxon>Glomeromycetes</taxon>
        <taxon>Diversisporales</taxon>
        <taxon>Gigasporaceae</taxon>
        <taxon>Gigaspora</taxon>
    </lineage>
</organism>
<name>A0ABN7X7F2_GIGMA</name>
<sequence>MLEAFETLLAALSDNSYYIEPAINILCDLQDTLKSIQTSIETNTFQEANFLLLKKKQKLLQP</sequence>
<evidence type="ECO:0000313" key="1">
    <source>
        <dbReference type="EMBL" id="CAG8849938.1"/>
    </source>
</evidence>
<proteinExistence type="predicted"/>
<comment type="caution">
    <text evidence="1">The sequence shown here is derived from an EMBL/GenBank/DDBJ whole genome shotgun (WGS) entry which is preliminary data.</text>
</comment>
<feature type="non-terminal residue" evidence="1">
    <location>
        <position position="62"/>
    </location>
</feature>
<accession>A0ABN7X7F2</accession>
<dbReference type="Proteomes" id="UP000789901">
    <property type="component" value="Unassembled WGS sequence"/>
</dbReference>
<gene>
    <name evidence="1" type="ORF">GMARGA_LOCUS39954</name>
</gene>